<gene>
    <name evidence="2" type="ORF">BXYJ_LOCUS6366</name>
</gene>
<dbReference type="EMBL" id="CAJFCV020000003">
    <property type="protein sequence ID" value="CAG9107203.1"/>
    <property type="molecule type" value="Genomic_DNA"/>
</dbReference>
<dbReference type="EMBL" id="CAJFDI010000003">
    <property type="protein sequence ID" value="CAD5220813.1"/>
    <property type="molecule type" value="Genomic_DNA"/>
</dbReference>
<accession>A0A1I7SUF2</accession>
<evidence type="ECO:0000313" key="4">
    <source>
        <dbReference type="Proteomes" id="UP000659654"/>
    </source>
</evidence>
<feature type="region of interest" description="Disordered" evidence="1">
    <location>
        <begin position="1"/>
        <end position="30"/>
    </location>
</feature>
<feature type="compositionally biased region" description="Basic and acidic residues" evidence="1">
    <location>
        <begin position="1"/>
        <end position="12"/>
    </location>
</feature>
<evidence type="ECO:0000313" key="5">
    <source>
        <dbReference type="WBParaSite" id="BXY_1667400.1"/>
    </source>
</evidence>
<evidence type="ECO:0000313" key="2">
    <source>
        <dbReference type="EMBL" id="CAD5220813.1"/>
    </source>
</evidence>
<dbReference type="Proteomes" id="UP000582659">
    <property type="component" value="Unassembled WGS sequence"/>
</dbReference>
<reference evidence="2" key="2">
    <citation type="submission" date="2020-09" db="EMBL/GenBank/DDBJ databases">
        <authorList>
            <person name="Kikuchi T."/>
        </authorList>
    </citation>
    <scope>NUCLEOTIDE SEQUENCE</scope>
    <source>
        <strain evidence="2">Ka4C1</strain>
    </source>
</reference>
<name>A0A1I7SUF2_BURXY</name>
<protein>
    <submittedName>
        <fullName evidence="2">(pine wood nematode) hypothetical protein</fullName>
    </submittedName>
</protein>
<reference evidence="5" key="1">
    <citation type="submission" date="2016-11" db="UniProtKB">
        <authorList>
            <consortium name="WormBaseParasite"/>
        </authorList>
    </citation>
    <scope>IDENTIFICATION</scope>
</reference>
<evidence type="ECO:0000313" key="3">
    <source>
        <dbReference type="Proteomes" id="UP000095284"/>
    </source>
</evidence>
<organism evidence="3 5">
    <name type="scientific">Bursaphelenchus xylophilus</name>
    <name type="common">Pinewood nematode worm</name>
    <name type="synonym">Aphelenchoides xylophilus</name>
    <dbReference type="NCBI Taxonomy" id="6326"/>
    <lineage>
        <taxon>Eukaryota</taxon>
        <taxon>Metazoa</taxon>
        <taxon>Ecdysozoa</taxon>
        <taxon>Nematoda</taxon>
        <taxon>Chromadorea</taxon>
        <taxon>Rhabditida</taxon>
        <taxon>Tylenchina</taxon>
        <taxon>Tylenchomorpha</taxon>
        <taxon>Aphelenchoidea</taxon>
        <taxon>Aphelenchoididae</taxon>
        <taxon>Bursaphelenchus</taxon>
    </lineage>
</organism>
<sequence>MKGYQREEKDLLEGSCSPTMTSRTEENGRDGAVQWKMGESAALSLLFHPSSLGSKDLVRGSKKSPAADWPLISVSAAAKSSSPRGPQFESHKIPRNVRRVITQPIVLLFSGFVFEIGVQIT</sequence>
<proteinExistence type="predicted"/>
<dbReference type="Proteomes" id="UP000095284">
    <property type="component" value="Unplaced"/>
</dbReference>
<dbReference type="AlphaFoldDB" id="A0A1I7SUF2"/>
<evidence type="ECO:0000256" key="1">
    <source>
        <dbReference type="SAM" id="MobiDB-lite"/>
    </source>
</evidence>
<dbReference type="Proteomes" id="UP000659654">
    <property type="component" value="Unassembled WGS sequence"/>
</dbReference>
<dbReference type="WBParaSite" id="BXY_1667400.1">
    <property type="protein sequence ID" value="BXY_1667400.1"/>
    <property type="gene ID" value="BXY_1667400"/>
</dbReference>
<keyword evidence="4" id="KW-1185">Reference proteome</keyword>